<protein>
    <submittedName>
        <fullName evidence="1">Uncharacterized protein</fullName>
    </submittedName>
</protein>
<keyword evidence="2" id="KW-1185">Reference proteome</keyword>
<reference evidence="1" key="1">
    <citation type="submission" date="2020-03" db="EMBL/GenBank/DDBJ databases">
        <authorList>
            <person name="Weist P."/>
        </authorList>
    </citation>
    <scope>NUCLEOTIDE SEQUENCE</scope>
</reference>
<dbReference type="EMBL" id="CADEAL010000428">
    <property type="protein sequence ID" value="CAB1420020.1"/>
    <property type="molecule type" value="Genomic_DNA"/>
</dbReference>
<evidence type="ECO:0000313" key="2">
    <source>
        <dbReference type="Proteomes" id="UP001153269"/>
    </source>
</evidence>
<evidence type="ECO:0000313" key="1">
    <source>
        <dbReference type="EMBL" id="CAB1420020.1"/>
    </source>
</evidence>
<proteinExistence type="predicted"/>
<name>A0A9N7TVQ5_PLEPL</name>
<accession>A0A9N7TVQ5</accession>
<sequence length="98" mass="10464">MQTGWKMRAEHHSPAAPLCSCQQSVWDGIRCARGATRGAVVTEAIQHLSFDSQVVVKVCLDTSEDGPGSRYSEAGSARLCLPLRCLPHFSAAGAEHGL</sequence>
<dbReference type="AlphaFoldDB" id="A0A9N7TVQ5"/>
<dbReference type="Proteomes" id="UP001153269">
    <property type="component" value="Unassembled WGS sequence"/>
</dbReference>
<organism evidence="1 2">
    <name type="scientific">Pleuronectes platessa</name>
    <name type="common">European plaice</name>
    <dbReference type="NCBI Taxonomy" id="8262"/>
    <lineage>
        <taxon>Eukaryota</taxon>
        <taxon>Metazoa</taxon>
        <taxon>Chordata</taxon>
        <taxon>Craniata</taxon>
        <taxon>Vertebrata</taxon>
        <taxon>Euteleostomi</taxon>
        <taxon>Actinopterygii</taxon>
        <taxon>Neopterygii</taxon>
        <taxon>Teleostei</taxon>
        <taxon>Neoteleostei</taxon>
        <taxon>Acanthomorphata</taxon>
        <taxon>Carangaria</taxon>
        <taxon>Pleuronectiformes</taxon>
        <taxon>Pleuronectoidei</taxon>
        <taxon>Pleuronectidae</taxon>
        <taxon>Pleuronectes</taxon>
    </lineage>
</organism>
<gene>
    <name evidence="1" type="ORF">PLEPLA_LOCUS7871</name>
</gene>
<comment type="caution">
    <text evidence="1">The sequence shown here is derived from an EMBL/GenBank/DDBJ whole genome shotgun (WGS) entry which is preliminary data.</text>
</comment>